<dbReference type="InterPro" id="IPR036770">
    <property type="entry name" value="Ankyrin_rpt-contain_sf"/>
</dbReference>
<dbReference type="InterPro" id="IPR025702">
    <property type="entry name" value="OXD"/>
</dbReference>
<sequence length="1308" mass="147186">MSINPGPSQSLWDEACNRLPEDLRVAIQDIEVQRVGVLEEISKHVAKKLDAHHDQSLKFKKPGGGEVVVRDVLEGNIKWLDCFKAVGDSAVQYDPGHAALPWAAIRFVLQSAVNTIEVFNTLIANLEKISRMIRRYATSEDLYKQNTIPTGQELRESLKKLYTGILTYLAEAIRYLGSPRYKRVAKCAFKLPTDSDINHIEELDAAVGKLLVSLHGHKLEVVGTQIQGMENAVKRLEPTVELTLRQSVRKDENREWRDYLEWLSPINFEDQHQENEEVAGWRDSDSSSMMLIYGVAGSGKSVLASKIIDSLEQRANTGVDSKVGYFYCRRSIAEPDRQCPEKIIASLLRQLAIGTVTNSSVHQQLWGEFLKGQEKTSRDGFPPKSLNSEDSTRLISDIAELKTVFIVLDAFDEVEERQRPELAKAVKSLISDSRKVVKVLITSRDDTQVMKLLSQATKLRIRPEHNKADIKMFIRDRIEQLKNEGLGVFADNPSAVFQDKVYNYLSQRSGEMFLLAKLQLDQLSSVETELGAQDVLRSLPLGISDAYEEAMKRIETSELHLRTIAIKTFQWLLHAREPLSISALILAVATNSPEFAHREDMNGGKLVRFCRNLIVVDTKNDMPDRVRFAHPTIQEFLHLRTELSKAESNETIARRCLDVCFGDILDDSDPAQTHSKDFHRYATLYWPLHYREATSGSLVRQLQYLAFNGSQKPSLVFEDWMDEARELSKSLFRDNPLGRDYLGVKSSTSSPFFMVCIFNFGDLLRSMDLENFDWNMRNEVSQTGLYIAASRGYSDTVDFLIEKGANINEKCGDFGSPLNAACFHGHSNIVQKLLACGAHPKQSTKSLVNAADAMEAAARGGHDATAQLLIQAELPNLSEEGVGAAIERAKSNGFFAVVDTLLKEERLAASAEIPDAIKHGHLGKLRKLLKRFPEPAKELPTDSVAIAARNGKLQLLEFLLDEQKLSVEAWGSCGAKFIYGIFGVQYSGNEPAGRQLDLIQSFDALIDGKVHLDRIVYPTKNKPFGTQIWLSYWHPETYAEWWSSRPVQDFWTNLPDDAGVWRETLTVDVGRTQNACTADLKNGVNGLGEKEMFSEKIGYWGCLRDRLAQATADEKFSSPLAEMPERTPESDEIRRGRTSITKVPDNICFLVEGQNHSAMTPAERTYWFEEFDELVTGWMHHLGDNAAANGLLDVRMGYVPEHGRFRDEEGPVNLNHNRKIELFYWMDMSKFERAGRVHRGHVKLRKKWMEAYCPVGPMGNGVGKITLWEETSILKGGDVQAEYIGCREGTGFMAYDGSTAVQSTTVAR</sequence>
<dbReference type="PROSITE" id="PS50297">
    <property type="entry name" value="ANK_REP_REGION"/>
    <property type="match status" value="1"/>
</dbReference>
<feature type="repeat" description="ANK" evidence="7">
    <location>
        <begin position="780"/>
        <end position="812"/>
    </location>
</feature>
<evidence type="ECO:0000256" key="6">
    <source>
        <dbReference type="ARBA" id="ARBA00023239"/>
    </source>
</evidence>
<protein>
    <recommendedName>
        <fullName evidence="13">NACHT domain-containing protein</fullName>
    </recommendedName>
</protein>
<dbReference type="InterPro" id="IPR056884">
    <property type="entry name" value="NPHP3-like_N"/>
</dbReference>
<dbReference type="InterPro" id="IPR054471">
    <property type="entry name" value="GPIID_WHD"/>
</dbReference>
<dbReference type="OrthoDB" id="3465714at2759"/>
<dbReference type="Gene3D" id="3.40.50.300">
    <property type="entry name" value="P-loop containing nucleotide triphosphate hydrolases"/>
    <property type="match status" value="1"/>
</dbReference>
<dbReference type="SUPFAM" id="SSF48403">
    <property type="entry name" value="Ankyrin repeat"/>
    <property type="match status" value="1"/>
</dbReference>
<evidence type="ECO:0000259" key="8">
    <source>
        <dbReference type="Pfam" id="PF22939"/>
    </source>
</evidence>
<evidence type="ECO:0000259" key="10">
    <source>
        <dbReference type="Pfam" id="PF24883"/>
    </source>
</evidence>
<dbReference type="InterPro" id="IPR027417">
    <property type="entry name" value="P-loop_NTPase"/>
</dbReference>
<feature type="domain" description="Nephrocystin 3-like N-terminal" evidence="10">
    <location>
        <begin position="274"/>
        <end position="444"/>
    </location>
</feature>
<evidence type="ECO:0000256" key="1">
    <source>
        <dbReference type="ARBA" id="ARBA00001970"/>
    </source>
</evidence>
<keyword evidence="12" id="KW-1185">Reference proteome</keyword>
<evidence type="ECO:0008006" key="13">
    <source>
        <dbReference type="Google" id="ProtNLM"/>
    </source>
</evidence>
<dbReference type="InterPro" id="IPR002110">
    <property type="entry name" value="Ankyrin_rpt"/>
</dbReference>
<dbReference type="SUPFAM" id="SSF52540">
    <property type="entry name" value="P-loop containing nucleoside triphosphate hydrolases"/>
    <property type="match status" value="1"/>
</dbReference>
<evidence type="ECO:0000256" key="3">
    <source>
        <dbReference type="ARBA" id="ARBA00022723"/>
    </source>
</evidence>
<keyword evidence="2" id="KW-0349">Heme</keyword>
<dbReference type="EMBL" id="WOWK01000041">
    <property type="protein sequence ID" value="KAF0324748.1"/>
    <property type="molecule type" value="Genomic_DNA"/>
</dbReference>
<keyword evidence="4" id="KW-0677">Repeat</keyword>
<keyword evidence="6" id="KW-0456">Lyase</keyword>
<gene>
    <name evidence="11" type="ORF">GQ607_007919</name>
</gene>
<feature type="domain" description="GPI inositol-deacylase winged helix" evidence="8">
    <location>
        <begin position="561"/>
        <end position="638"/>
    </location>
</feature>
<evidence type="ECO:0000313" key="11">
    <source>
        <dbReference type="EMBL" id="KAF0324748.1"/>
    </source>
</evidence>
<dbReference type="Pfam" id="PF13816">
    <property type="entry name" value="Dehydratase_hem"/>
    <property type="match status" value="1"/>
</dbReference>
<name>A0A8H3WB65_9PEZI</name>
<accession>A0A8H3WB65</accession>
<dbReference type="PANTHER" id="PTHR10039">
    <property type="entry name" value="AMELOGENIN"/>
    <property type="match status" value="1"/>
</dbReference>
<evidence type="ECO:0000256" key="5">
    <source>
        <dbReference type="ARBA" id="ARBA00023004"/>
    </source>
</evidence>
<comment type="caution">
    <text evidence="11">The sequence shown here is derived from an EMBL/GenBank/DDBJ whole genome shotgun (WGS) entry which is preliminary data.</text>
</comment>
<keyword evidence="7" id="KW-0040">ANK repeat</keyword>
<evidence type="ECO:0000313" key="12">
    <source>
        <dbReference type="Proteomes" id="UP000434172"/>
    </source>
</evidence>
<dbReference type="Pfam" id="PF24883">
    <property type="entry name" value="NPHP3_N"/>
    <property type="match status" value="1"/>
</dbReference>
<dbReference type="InterPro" id="IPR056125">
    <property type="entry name" value="DUF7708"/>
</dbReference>
<dbReference type="Pfam" id="PF22939">
    <property type="entry name" value="WHD_GPIID"/>
    <property type="match status" value="1"/>
</dbReference>
<proteinExistence type="predicted"/>
<dbReference type="Proteomes" id="UP000434172">
    <property type="component" value="Unassembled WGS sequence"/>
</dbReference>
<dbReference type="GO" id="GO:0046872">
    <property type="term" value="F:metal ion binding"/>
    <property type="evidence" value="ECO:0007669"/>
    <property type="project" value="UniProtKB-KW"/>
</dbReference>
<feature type="domain" description="DUF7708" evidence="9">
    <location>
        <begin position="82"/>
        <end position="190"/>
    </location>
</feature>
<evidence type="ECO:0000256" key="2">
    <source>
        <dbReference type="ARBA" id="ARBA00022617"/>
    </source>
</evidence>
<dbReference type="GO" id="GO:0016829">
    <property type="term" value="F:lyase activity"/>
    <property type="evidence" value="ECO:0007669"/>
    <property type="project" value="UniProtKB-KW"/>
</dbReference>
<dbReference type="PANTHER" id="PTHR10039:SF16">
    <property type="entry name" value="GPI INOSITOL-DEACYLASE"/>
    <property type="match status" value="1"/>
</dbReference>
<organism evidence="11 12">
    <name type="scientific">Colletotrichum asianum</name>
    <dbReference type="NCBI Taxonomy" id="702518"/>
    <lineage>
        <taxon>Eukaryota</taxon>
        <taxon>Fungi</taxon>
        <taxon>Dikarya</taxon>
        <taxon>Ascomycota</taxon>
        <taxon>Pezizomycotina</taxon>
        <taxon>Sordariomycetes</taxon>
        <taxon>Hypocreomycetidae</taxon>
        <taxon>Glomerellales</taxon>
        <taxon>Glomerellaceae</taxon>
        <taxon>Colletotrichum</taxon>
        <taxon>Colletotrichum gloeosporioides species complex</taxon>
    </lineage>
</organism>
<dbReference type="Gene3D" id="1.25.40.20">
    <property type="entry name" value="Ankyrin repeat-containing domain"/>
    <property type="match status" value="1"/>
</dbReference>
<comment type="cofactor">
    <cofactor evidence="1">
        <name>heme b</name>
        <dbReference type="ChEBI" id="CHEBI:60344"/>
    </cofactor>
</comment>
<dbReference type="Pfam" id="PF12796">
    <property type="entry name" value="Ank_2"/>
    <property type="match status" value="1"/>
</dbReference>
<keyword evidence="3" id="KW-0479">Metal-binding</keyword>
<evidence type="ECO:0000259" key="9">
    <source>
        <dbReference type="Pfam" id="PF24809"/>
    </source>
</evidence>
<keyword evidence="5" id="KW-0408">Iron</keyword>
<reference evidence="11 12" key="1">
    <citation type="submission" date="2019-12" db="EMBL/GenBank/DDBJ databases">
        <title>A genome sequence resource for the geographically widespread anthracnose pathogen Colletotrichum asianum.</title>
        <authorList>
            <person name="Meng Y."/>
        </authorList>
    </citation>
    <scope>NUCLEOTIDE SEQUENCE [LARGE SCALE GENOMIC DNA]</scope>
    <source>
        <strain evidence="11 12">ICMP 18580</strain>
    </source>
</reference>
<dbReference type="Pfam" id="PF24809">
    <property type="entry name" value="DUF7708"/>
    <property type="match status" value="1"/>
</dbReference>
<evidence type="ECO:0000256" key="4">
    <source>
        <dbReference type="ARBA" id="ARBA00022737"/>
    </source>
</evidence>
<dbReference type="SMART" id="SM00248">
    <property type="entry name" value="ANK"/>
    <property type="match status" value="3"/>
</dbReference>
<dbReference type="PROSITE" id="PS50088">
    <property type="entry name" value="ANK_REPEAT"/>
    <property type="match status" value="1"/>
</dbReference>
<evidence type="ECO:0000256" key="7">
    <source>
        <dbReference type="PROSITE-ProRule" id="PRU00023"/>
    </source>
</evidence>